<evidence type="ECO:0000256" key="5">
    <source>
        <dbReference type="ARBA" id="ARBA00022694"/>
    </source>
</evidence>
<sequence>MGEVDYKQILQNLKAEDKISQGAEAIMYKIATQKGTVLVKHRFPKSYREPTLDKSMNKRRVNNENRMLQRFSELNVPCPKVLFCNQLDIVMEYIDGVTLKRFLTQHYVDGKYTPDALKAMHALGRLIGTIHKNGFIHGDLTTSNFMVNTTGDMVVIDFGLTTKSETTENRAVDLYVLERAILCTHYNADVIFKSILEGYTETANNSAEILRHLDEVRLRGRKKDMTG</sequence>
<dbReference type="OrthoDB" id="3399at2759"/>
<evidence type="ECO:0000256" key="6">
    <source>
        <dbReference type="ARBA" id="ARBA00022741"/>
    </source>
</evidence>
<dbReference type="PANTHER" id="PTHR12209:SF0">
    <property type="entry name" value="EKC_KEOPS COMPLEX SUBUNIT TP53RK"/>
    <property type="match status" value="1"/>
</dbReference>
<dbReference type="InterPro" id="IPR000719">
    <property type="entry name" value="Prot_kinase_dom"/>
</dbReference>
<dbReference type="PROSITE" id="PS50011">
    <property type="entry name" value="PROTEIN_KINASE_DOM"/>
    <property type="match status" value="1"/>
</dbReference>
<comment type="catalytic activity">
    <reaction evidence="10">
        <text>L-seryl-[protein] + ATP = O-phospho-L-seryl-[protein] + ADP + H(+)</text>
        <dbReference type="Rhea" id="RHEA:17989"/>
        <dbReference type="Rhea" id="RHEA-COMP:9863"/>
        <dbReference type="Rhea" id="RHEA-COMP:11604"/>
        <dbReference type="ChEBI" id="CHEBI:15378"/>
        <dbReference type="ChEBI" id="CHEBI:29999"/>
        <dbReference type="ChEBI" id="CHEBI:30616"/>
        <dbReference type="ChEBI" id="CHEBI:83421"/>
        <dbReference type="ChEBI" id="CHEBI:456216"/>
        <dbReference type="EC" id="2.7.11.1"/>
    </reaction>
</comment>
<keyword evidence="4" id="KW-0808">Transferase</keyword>
<name>A0A0A1U325_ENTIV</name>
<evidence type="ECO:0000256" key="3">
    <source>
        <dbReference type="ARBA" id="ARBA00022527"/>
    </source>
</evidence>
<dbReference type="InterPro" id="IPR018934">
    <property type="entry name" value="RIO_dom"/>
</dbReference>
<keyword evidence="5" id="KW-0819">tRNA processing</keyword>
<comment type="similarity">
    <text evidence="1">Belongs to the protein kinase superfamily. BUD32 family.</text>
</comment>
<dbReference type="OMA" id="HKLYMEY"/>
<dbReference type="GO" id="GO:0008033">
    <property type="term" value="P:tRNA processing"/>
    <property type="evidence" value="ECO:0007669"/>
    <property type="project" value="UniProtKB-KW"/>
</dbReference>
<keyword evidence="6" id="KW-0547">Nucleotide-binding</keyword>
<dbReference type="EC" id="2.7.11.1" evidence="2"/>
<comment type="catalytic activity">
    <reaction evidence="9">
        <text>L-threonyl-[protein] + ATP = O-phospho-L-threonyl-[protein] + ADP + H(+)</text>
        <dbReference type="Rhea" id="RHEA:46608"/>
        <dbReference type="Rhea" id="RHEA-COMP:11060"/>
        <dbReference type="Rhea" id="RHEA-COMP:11605"/>
        <dbReference type="ChEBI" id="CHEBI:15378"/>
        <dbReference type="ChEBI" id="CHEBI:30013"/>
        <dbReference type="ChEBI" id="CHEBI:30616"/>
        <dbReference type="ChEBI" id="CHEBI:61977"/>
        <dbReference type="ChEBI" id="CHEBI:456216"/>
        <dbReference type="EC" id="2.7.11.1"/>
    </reaction>
</comment>
<feature type="domain" description="Protein kinase" evidence="11">
    <location>
        <begin position="1"/>
        <end position="227"/>
    </location>
</feature>
<evidence type="ECO:0000256" key="2">
    <source>
        <dbReference type="ARBA" id="ARBA00012513"/>
    </source>
</evidence>
<evidence type="ECO:0000313" key="12">
    <source>
        <dbReference type="EMBL" id="ELP88461.1"/>
    </source>
</evidence>
<keyword evidence="3" id="KW-0723">Serine/threonine-protein kinase</keyword>
<dbReference type="InterPro" id="IPR022495">
    <property type="entry name" value="Bud32"/>
</dbReference>
<dbReference type="GO" id="GO:0070525">
    <property type="term" value="P:tRNA threonylcarbamoyladenosine metabolic process"/>
    <property type="evidence" value="ECO:0007669"/>
    <property type="project" value="TreeGrafter"/>
</dbReference>
<dbReference type="RefSeq" id="XP_004255232.1">
    <property type="nucleotide sequence ID" value="XM_004255184.1"/>
</dbReference>
<evidence type="ECO:0000256" key="10">
    <source>
        <dbReference type="ARBA" id="ARBA00048679"/>
    </source>
</evidence>
<dbReference type="GO" id="GO:0005634">
    <property type="term" value="C:nucleus"/>
    <property type="evidence" value="ECO:0007669"/>
    <property type="project" value="TreeGrafter"/>
</dbReference>
<keyword evidence="7 12" id="KW-0418">Kinase</keyword>
<dbReference type="GO" id="GO:0000408">
    <property type="term" value="C:EKC/KEOPS complex"/>
    <property type="evidence" value="ECO:0007669"/>
    <property type="project" value="TreeGrafter"/>
</dbReference>
<proteinExistence type="inferred from homology"/>
<dbReference type="PANTHER" id="PTHR12209">
    <property type="entry name" value="NON-SPECIFIC SERINE/THREONINE PROTEIN KINASE"/>
    <property type="match status" value="1"/>
</dbReference>
<dbReference type="Gene3D" id="1.10.510.10">
    <property type="entry name" value="Transferase(Phosphotransferase) domain 1"/>
    <property type="match status" value="1"/>
</dbReference>
<dbReference type="KEGG" id="eiv:EIN_230140"/>
<evidence type="ECO:0000256" key="8">
    <source>
        <dbReference type="ARBA" id="ARBA00022840"/>
    </source>
</evidence>
<dbReference type="SUPFAM" id="SSF56112">
    <property type="entry name" value="Protein kinase-like (PK-like)"/>
    <property type="match status" value="1"/>
</dbReference>
<gene>
    <name evidence="12" type="ORF">EIN_230140</name>
</gene>
<dbReference type="PROSITE" id="PS00109">
    <property type="entry name" value="PROTEIN_KINASE_TYR"/>
    <property type="match status" value="1"/>
</dbReference>
<keyword evidence="8" id="KW-0067">ATP-binding</keyword>
<evidence type="ECO:0000256" key="4">
    <source>
        <dbReference type="ARBA" id="ARBA00022679"/>
    </source>
</evidence>
<dbReference type="Gene3D" id="3.30.200.20">
    <property type="entry name" value="Phosphorylase Kinase, domain 1"/>
    <property type="match status" value="1"/>
</dbReference>
<accession>A0A0A1U325</accession>
<evidence type="ECO:0000256" key="1">
    <source>
        <dbReference type="ARBA" id="ARBA00010630"/>
    </source>
</evidence>
<dbReference type="Pfam" id="PF01163">
    <property type="entry name" value="RIO1"/>
    <property type="match status" value="1"/>
</dbReference>
<evidence type="ECO:0000256" key="9">
    <source>
        <dbReference type="ARBA" id="ARBA00047899"/>
    </source>
</evidence>
<dbReference type="EMBL" id="KB206756">
    <property type="protein sequence ID" value="ELP88461.1"/>
    <property type="molecule type" value="Genomic_DNA"/>
</dbReference>
<evidence type="ECO:0000313" key="13">
    <source>
        <dbReference type="Proteomes" id="UP000014680"/>
    </source>
</evidence>
<keyword evidence="13" id="KW-1185">Reference proteome</keyword>
<evidence type="ECO:0000256" key="7">
    <source>
        <dbReference type="ARBA" id="ARBA00022777"/>
    </source>
</evidence>
<dbReference type="InterPro" id="IPR011009">
    <property type="entry name" value="Kinase-like_dom_sf"/>
</dbReference>
<dbReference type="InterPro" id="IPR008266">
    <property type="entry name" value="Tyr_kinase_AS"/>
</dbReference>
<dbReference type="GeneID" id="14887459"/>
<dbReference type="AlphaFoldDB" id="A0A0A1U325"/>
<evidence type="ECO:0000259" key="11">
    <source>
        <dbReference type="PROSITE" id="PS50011"/>
    </source>
</evidence>
<dbReference type="SMART" id="SM00220">
    <property type="entry name" value="S_TKc"/>
    <property type="match status" value="1"/>
</dbReference>
<organism evidence="12 13">
    <name type="scientific">Entamoeba invadens IP1</name>
    <dbReference type="NCBI Taxonomy" id="370355"/>
    <lineage>
        <taxon>Eukaryota</taxon>
        <taxon>Amoebozoa</taxon>
        <taxon>Evosea</taxon>
        <taxon>Archamoebae</taxon>
        <taxon>Mastigamoebida</taxon>
        <taxon>Entamoebidae</taxon>
        <taxon>Entamoeba</taxon>
    </lineage>
</organism>
<dbReference type="VEuPathDB" id="AmoebaDB:EIN_230140"/>
<dbReference type="Proteomes" id="UP000014680">
    <property type="component" value="Unassembled WGS sequence"/>
</dbReference>
<protein>
    <recommendedName>
        <fullName evidence="2">non-specific serine/threonine protein kinase</fullName>
        <ecNumber evidence="2">2.7.11.1</ecNumber>
    </recommendedName>
</protein>
<dbReference type="GO" id="GO:0005829">
    <property type="term" value="C:cytosol"/>
    <property type="evidence" value="ECO:0007669"/>
    <property type="project" value="TreeGrafter"/>
</dbReference>
<dbReference type="GO" id="GO:0005524">
    <property type="term" value="F:ATP binding"/>
    <property type="evidence" value="ECO:0007669"/>
    <property type="project" value="UniProtKB-KW"/>
</dbReference>
<dbReference type="NCBIfam" id="TIGR03724">
    <property type="entry name" value="arch_bud32"/>
    <property type="match status" value="1"/>
</dbReference>
<dbReference type="GO" id="GO:0004674">
    <property type="term" value="F:protein serine/threonine kinase activity"/>
    <property type="evidence" value="ECO:0007669"/>
    <property type="project" value="UniProtKB-KW"/>
</dbReference>
<reference evidence="12 13" key="1">
    <citation type="submission" date="2012-10" db="EMBL/GenBank/DDBJ databases">
        <authorList>
            <person name="Zafar N."/>
            <person name="Inman J."/>
            <person name="Hall N."/>
            <person name="Lorenzi H."/>
            <person name="Caler E."/>
        </authorList>
    </citation>
    <scope>NUCLEOTIDE SEQUENCE [LARGE SCALE GENOMIC DNA]</scope>
    <source>
        <strain evidence="12 13">IP1</strain>
    </source>
</reference>